<evidence type="ECO:0000313" key="2">
    <source>
        <dbReference type="EMBL" id="CDQ96627.1"/>
    </source>
</evidence>
<keyword evidence="1" id="KW-0732">Signal</keyword>
<dbReference type="PANTHER" id="PTHR15044">
    <property type="entry name" value="NEUROPEPTIDE FF"/>
    <property type="match status" value="1"/>
</dbReference>
<evidence type="ECO:0000256" key="1">
    <source>
        <dbReference type="SAM" id="SignalP"/>
    </source>
</evidence>
<organism evidence="2 3">
    <name type="scientific">Oncorhynchus mykiss</name>
    <name type="common">Rainbow trout</name>
    <name type="synonym">Salmo gairdneri</name>
    <dbReference type="NCBI Taxonomy" id="8022"/>
    <lineage>
        <taxon>Eukaryota</taxon>
        <taxon>Metazoa</taxon>
        <taxon>Chordata</taxon>
        <taxon>Craniata</taxon>
        <taxon>Vertebrata</taxon>
        <taxon>Euteleostomi</taxon>
        <taxon>Actinopterygii</taxon>
        <taxon>Neopterygii</taxon>
        <taxon>Teleostei</taxon>
        <taxon>Protacanthopterygii</taxon>
        <taxon>Salmoniformes</taxon>
        <taxon>Salmonidae</taxon>
        <taxon>Salmoninae</taxon>
        <taxon>Oncorhynchus</taxon>
    </lineage>
</organism>
<accession>A0A060YYF1</accession>
<proteinExistence type="predicted"/>
<name>A0A060YYF1_ONCMY</name>
<dbReference type="InterPro" id="IPR008065">
    <property type="entry name" value="NPFF"/>
</dbReference>
<dbReference type="PaxDb" id="8022-A0A060YYF1"/>
<feature type="signal peptide" evidence="1">
    <location>
        <begin position="1"/>
        <end position="24"/>
    </location>
</feature>
<reference evidence="2" key="2">
    <citation type="submission" date="2014-03" db="EMBL/GenBank/DDBJ databases">
        <authorList>
            <person name="Genoscope - CEA"/>
        </authorList>
    </citation>
    <scope>NUCLEOTIDE SEQUENCE</scope>
</reference>
<dbReference type="Proteomes" id="UP000193380">
    <property type="component" value="Unassembled WGS sequence"/>
</dbReference>
<dbReference type="PRINTS" id="PR01682">
    <property type="entry name" value="FMRFAMIDEPEP"/>
</dbReference>
<dbReference type="AlphaFoldDB" id="A0A060YYF1"/>
<gene>
    <name evidence="2" type="ORF">GSONMT00014737001</name>
</gene>
<dbReference type="GO" id="GO:0005184">
    <property type="term" value="F:neuropeptide hormone activity"/>
    <property type="evidence" value="ECO:0007669"/>
    <property type="project" value="InterPro"/>
</dbReference>
<dbReference type="STRING" id="8022.A0A060YYF1"/>
<reference evidence="2" key="1">
    <citation type="journal article" date="2014" name="Nat. Commun.">
        <title>The rainbow trout genome provides novel insights into evolution after whole-genome duplication in vertebrates.</title>
        <authorList>
            <person name="Berthelot C."/>
            <person name="Brunet F."/>
            <person name="Chalopin D."/>
            <person name="Juanchich A."/>
            <person name="Bernard M."/>
            <person name="Noel B."/>
            <person name="Bento P."/>
            <person name="Da Silva C."/>
            <person name="Labadie K."/>
            <person name="Alberti A."/>
            <person name="Aury J.M."/>
            <person name="Louis A."/>
            <person name="Dehais P."/>
            <person name="Bardou P."/>
            <person name="Montfort J."/>
            <person name="Klopp C."/>
            <person name="Cabau C."/>
            <person name="Gaspin C."/>
            <person name="Thorgaard G.H."/>
            <person name="Boussaha M."/>
            <person name="Quillet E."/>
            <person name="Guyomard R."/>
            <person name="Galiana D."/>
            <person name="Bobe J."/>
            <person name="Volff J.N."/>
            <person name="Genet C."/>
            <person name="Wincker P."/>
            <person name="Jaillon O."/>
            <person name="Roest Crollius H."/>
            <person name="Guiguen Y."/>
        </authorList>
    </citation>
    <scope>NUCLEOTIDE SEQUENCE [LARGE SCALE GENOMIC DNA]</scope>
</reference>
<feature type="chain" id="PRO_5001592034" evidence="1">
    <location>
        <begin position="25"/>
        <end position="129"/>
    </location>
</feature>
<dbReference type="PANTHER" id="PTHR15044:SF0">
    <property type="entry name" value="PRO-FMRFAMIDE-RELATED NEUROPEPTIDE FF"/>
    <property type="match status" value="1"/>
</dbReference>
<protein>
    <submittedName>
        <fullName evidence="2">Uncharacterized protein</fullName>
    </submittedName>
</protein>
<evidence type="ECO:0000313" key="3">
    <source>
        <dbReference type="Proteomes" id="UP000193380"/>
    </source>
</evidence>
<dbReference type="EMBL" id="FR926559">
    <property type="protein sequence ID" value="CDQ96627.1"/>
    <property type="molecule type" value="Genomic_DNA"/>
</dbReference>
<sequence>MNVDTALWGVLVGLILAMAGVGQCLQEERGVENNNLPGESAEVLALVRLTTTKQHVEGFNELDDRLLAAVIHSLLQRNTRNPSVLHQPQRFGRDSRGHLMMEDRIQSRDWEQAPGHIWGMAVPQRFGKK</sequence>
<dbReference type="Pfam" id="PF15085">
    <property type="entry name" value="NPFF"/>
    <property type="match status" value="1"/>
</dbReference>